<proteinExistence type="predicted"/>
<protein>
    <submittedName>
        <fullName evidence="2">MSHA biogenesis protein MshK</fullName>
    </submittedName>
</protein>
<reference evidence="2 3" key="1">
    <citation type="submission" date="2014-02" db="EMBL/GenBank/DDBJ databases">
        <title>Vibrio fortis Dalian14 Genome Sequencing.</title>
        <authorList>
            <person name="Wang Y."/>
            <person name="Song L."/>
            <person name="Liu G."/>
            <person name="Ding J."/>
        </authorList>
    </citation>
    <scope>NUCLEOTIDE SEQUENCE [LARGE SCALE GENOMIC DNA]</scope>
    <source>
        <strain evidence="2 3">Dalian14</strain>
    </source>
</reference>
<keyword evidence="3" id="KW-1185">Reference proteome</keyword>
<organism evidence="2 3">
    <name type="scientific">Vibrio fortis</name>
    <dbReference type="NCBI Taxonomy" id="212667"/>
    <lineage>
        <taxon>Bacteria</taxon>
        <taxon>Pseudomonadati</taxon>
        <taxon>Pseudomonadota</taxon>
        <taxon>Gammaproteobacteria</taxon>
        <taxon>Vibrionales</taxon>
        <taxon>Vibrionaceae</taxon>
        <taxon>Vibrio</taxon>
    </lineage>
</organism>
<dbReference type="EMBL" id="JFFR01000028">
    <property type="protein sequence ID" value="KDN26723.1"/>
    <property type="molecule type" value="Genomic_DNA"/>
</dbReference>
<dbReference type="OrthoDB" id="5917619at2"/>
<evidence type="ECO:0000313" key="2">
    <source>
        <dbReference type="EMBL" id="KDN26723.1"/>
    </source>
</evidence>
<dbReference type="RefSeq" id="WP_032552993.1">
    <property type="nucleotide sequence ID" value="NZ_BTGL01000006.1"/>
</dbReference>
<dbReference type="Proteomes" id="UP000027219">
    <property type="component" value="Unassembled WGS sequence"/>
</dbReference>
<dbReference type="AlphaFoldDB" id="A0A066URC5"/>
<dbReference type="STRING" id="212667.VFDL14_08610"/>
<sequence>MVRVLLLSLLFCSSSVLAEQDPTAPLGWLVPKEQKAAPVKKAPTRYRLPSLQSIVCKGESPCYAILNGQVVSQGEVIRGYKVKKIDSEYVTLQRSTQQWKLELFSLDIKKN</sequence>
<gene>
    <name evidence="2" type="ORF">VFDL14_08610</name>
</gene>
<evidence type="ECO:0000313" key="3">
    <source>
        <dbReference type="Proteomes" id="UP000027219"/>
    </source>
</evidence>
<feature type="signal peptide" evidence="1">
    <location>
        <begin position="1"/>
        <end position="18"/>
    </location>
</feature>
<name>A0A066URC5_9VIBR</name>
<feature type="chain" id="PRO_5001627445" evidence="1">
    <location>
        <begin position="19"/>
        <end position="111"/>
    </location>
</feature>
<keyword evidence="1" id="KW-0732">Signal</keyword>
<comment type="caution">
    <text evidence="2">The sequence shown here is derived from an EMBL/GenBank/DDBJ whole genome shotgun (WGS) entry which is preliminary data.</text>
</comment>
<evidence type="ECO:0000256" key="1">
    <source>
        <dbReference type="SAM" id="SignalP"/>
    </source>
</evidence>
<accession>A0A066URC5</accession>